<gene>
    <name evidence="12" type="ORF">Zmor_019045</name>
</gene>
<dbReference type="PANTHER" id="PTHR24223">
    <property type="entry name" value="ATP-BINDING CASSETTE SUB-FAMILY C"/>
    <property type="match status" value="1"/>
</dbReference>
<comment type="caution">
    <text evidence="12">The sequence shown here is derived from an EMBL/GenBank/DDBJ whole genome shotgun (WGS) entry which is preliminary data.</text>
</comment>
<dbReference type="Pfam" id="PF00664">
    <property type="entry name" value="ABC_membrane"/>
    <property type="match status" value="2"/>
</dbReference>
<feature type="transmembrane region" description="Helical" evidence="9">
    <location>
        <begin position="802"/>
        <end position="828"/>
    </location>
</feature>
<accession>A0AA38ID92</accession>
<dbReference type="InterPro" id="IPR050173">
    <property type="entry name" value="ABC_transporter_C-like"/>
</dbReference>
<keyword evidence="4" id="KW-0677">Repeat</keyword>
<evidence type="ECO:0000256" key="5">
    <source>
        <dbReference type="ARBA" id="ARBA00022741"/>
    </source>
</evidence>
<dbReference type="InterPro" id="IPR011527">
    <property type="entry name" value="ABC1_TM_dom"/>
</dbReference>
<feature type="transmembrane region" description="Helical" evidence="9">
    <location>
        <begin position="319"/>
        <end position="337"/>
    </location>
</feature>
<evidence type="ECO:0000256" key="4">
    <source>
        <dbReference type="ARBA" id="ARBA00022737"/>
    </source>
</evidence>
<dbReference type="PROSITE" id="PS50929">
    <property type="entry name" value="ABC_TM1F"/>
    <property type="match status" value="2"/>
</dbReference>
<dbReference type="InterPro" id="IPR044726">
    <property type="entry name" value="ABCC_6TM_D2"/>
</dbReference>
<dbReference type="SMART" id="SM00382">
    <property type="entry name" value="AAA"/>
    <property type="match status" value="2"/>
</dbReference>
<comment type="subcellular location">
    <subcellularLocation>
        <location evidence="1">Membrane</location>
        <topology evidence="1">Multi-pass membrane protein</topology>
    </subcellularLocation>
</comment>
<dbReference type="SUPFAM" id="SSF90123">
    <property type="entry name" value="ABC transporter transmembrane region"/>
    <property type="match status" value="2"/>
</dbReference>
<keyword evidence="3 9" id="KW-0812">Transmembrane</keyword>
<dbReference type="Gene3D" id="3.40.50.300">
    <property type="entry name" value="P-loop containing nucleotide triphosphate hydrolases"/>
    <property type="match status" value="2"/>
</dbReference>
<dbReference type="InterPro" id="IPR036640">
    <property type="entry name" value="ABC1_TM_sf"/>
</dbReference>
<dbReference type="GO" id="GO:0016020">
    <property type="term" value="C:membrane"/>
    <property type="evidence" value="ECO:0007669"/>
    <property type="project" value="UniProtKB-SubCell"/>
</dbReference>
<dbReference type="CDD" id="cd18579">
    <property type="entry name" value="ABC_6TM_ABCC_D1"/>
    <property type="match status" value="1"/>
</dbReference>
<feature type="transmembrane region" description="Helical" evidence="9">
    <location>
        <begin position="128"/>
        <end position="151"/>
    </location>
</feature>
<evidence type="ECO:0000259" key="10">
    <source>
        <dbReference type="PROSITE" id="PS50893"/>
    </source>
</evidence>
<keyword evidence="7 9" id="KW-1133">Transmembrane helix</keyword>
<dbReference type="CDD" id="cd03250">
    <property type="entry name" value="ABCC_MRP_domain1"/>
    <property type="match status" value="1"/>
</dbReference>
<dbReference type="InterPro" id="IPR003439">
    <property type="entry name" value="ABC_transporter-like_ATP-bd"/>
</dbReference>
<evidence type="ECO:0000256" key="6">
    <source>
        <dbReference type="ARBA" id="ARBA00022840"/>
    </source>
</evidence>
<feature type="transmembrane region" description="Helical" evidence="9">
    <location>
        <begin position="716"/>
        <end position="739"/>
    </location>
</feature>
<dbReference type="FunFam" id="3.40.50.300:FF:000163">
    <property type="entry name" value="Multidrug resistance-associated protein member 4"/>
    <property type="match status" value="1"/>
</dbReference>
<feature type="domain" description="ABC transporter" evidence="10">
    <location>
        <begin position="417"/>
        <end position="636"/>
    </location>
</feature>
<dbReference type="FunFam" id="3.40.50.300:FF:000973">
    <property type="entry name" value="Multidrug resistance-associated protein 4"/>
    <property type="match status" value="1"/>
</dbReference>
<evidence type="ECO:0000256" key="3">
    <source>
        <dbReference type="ARBA" id="ARBA00022692"/>
    </source>
</evidence>
<keyword evidence="2" id="KW-0813">Transport</keyword>
<dbReference type="GO" id="GO:0005524">
    <property type="term" value="F:ATP binding"/>
    <property type="evidence" value="ECO:0007669"/>
    <property type="project" value="UniProtKB-KW"/>
</dbReference>
<feature type="transmembrane region" description="Helical" evidence="9">
    <location>
        <begin position="900"/>
        <end position="922"/>
    </location>
</feature>
<feature type="transmembrane region" description="Helical" evidence="9">
    <location>
        <begin position="88"/>
        <end position="108"/>
    </location>
</feature>
<evidence type="ECO:0000256" key="7">
    <source>
        <dbReference type="ARBA" id="ARBA00022989"/>
    </source>
</evidence>
<feature type="domain" description="ABC transmembrane type-1" evidence="11">
    <location>
        <begin position="677"/>
        <end position="957"/>
    </location>
</feature>
<feature type="transmembrane region" description="Helical" evidence="9">
    <location>
        <begin position="670"/>
        <end position="696"/>
    </location>
</feature>
<dbReference type="InterPro" id="IPR017871">
    <property type="entry name" value="ABC_transporter-like_CS"/>
</dbReference>
<keyword evidence="5" id="KW-0547">Nucleotide-binding</keyword>
<evidence type="ECO:0000256" key="9">
    <source>
        <dbReference type="SAM" id="Phobius"/>
    </source>
</evidence>
<evidence type="ECO:0000256" key="2">
    <source>
        <dbReference type="ARBA" id="ARBA00022448"/>
    </source>
</evidence>
<keyword evidence="6" id="KW-0067">ATP-binding</keyword>
<dbReference type="PROSITE" id="PS00211">
    <property type="entry name" value="ABC_TRANSPORTER_1"/>
    <property type="match status" value="2"/>
</dbReference>
<reference evidence="12" key="1">
    <citation type="journal article" date="2023" name="G3 (Bethesda)">
        <title>Whole genome assemblies of Zophobas morio and Tenebrio molitor.</title>
        <authorList>
            <person name="Kaur S."/>
            <person name="Stinson S.A."/>
            <person name="diCenzo G.C."/>
        </authorList>
    </citation>
    <scope>NUCLEOTIDE SEQUENCE</scope>
    <source>
        <strain evidence="12">QUZm001</strain>
    </source>
</reference>
<feature type="transmembrane region" description="Helical" evidence="9">
    <location>
        <begin position="929"/>
        <end position="949"/>
    </location>
</feature>
<dbReference type="InterPro" id="IPR003593">
    <property type="entry name" value="AAA+_ATPase"/>
</dbReference>
<dbReference type="GO" id="GO:0140359">
    <property type="term" value="F:ABC-type transporter activity"/>
    <property type="evidence" value="ECO:0007669"/>
    <property type="project" value="InterPro"/>
</dbReference>
<dbReference type="Proteomes" id="UP001168821">
    <property type="component" value="Unassembled WGS sequence"/>
</dbReference>
<feature type="transmembrane region" description="Helical" evidence="9">
    <location>
        <begin position="343"/>
        <end position="362"/>
    </location>
</feature>
<evidence type="ECO:0000256" key="1">
    <source>
        <dbReference type="ARBA" id="ARBA00004141"/>
    </source>
</evidence>
<keyword evidence="8 9" id="KW-0472">Membrane</keyword>
<evidence type="ECO:0000313" key="13">
    <source>
        <dbReference type="Proteomes" id="UP001168821"/>
    </source>
</evidence>
<dbReference type="Pfam" id="PF00005">
    <property type="entry name" value="ABC_tran"/>
    <property type="match status" value="2"/>
</dbReference>
<proteinExistence type="predicted"/>
<evidence type="ECO:0000259" key="11">
    <source>
        <dbReference type="PROSITE" id="PS50929"/>
    </source>
</evidence>
<feature type="transmembrane region" description="Helical" evidence="9">
    <location>
        <begin position="204"/>
        <end position="222"/>
    </location>
</feature>
<dbReference type="EMBL" id="JALNTZ010000005">
    <property type="protein sequence ID" value="KAJ3653133.1"/>
    <property type="molecule type" value="Genomic_DNA"/>
</dbReference>
<feature type="domain" description="ABC transporter" evidence="10">
    <location>
        <begin position="992"/>
        <end position="1225"/>
    </location>
</feature>
<feature type="transmembrane region" description="Helical" evidence="9">
    <location>
        <begin position="228"/>
        <end position="248"/>
    </location>
</feature>
<dbReference type="AlphaFoldDB" id="A0AA38ID92"/>
<keyword evidence="13" id="KW-1185">Reference proteome</keyword>
<sequence length="1229" mass="139989">MEQKERRKQKKIHPKDRSNFLSQFLFCWQLPILLKSRTFTENNLYEAAKEHKATALGDKLEFFWKEEENYKNHPSLTRALLKTFGKEYLLKGIILLPIDLGVMLLQPYCMMKFLNCVTQQECFGGVEIYLVTLTMALSILLQVLFYHWFYLEFSSFGIKVRVACSSLIYRNCLRMKGQSFKKNSVGLVINLFNDVNRLNEVFNFGHYLWIAPLKFFIFLYFIKALLGSTALTGTAVLVGFLFVQLVVFKQMFLRKIEVALKSDCRIRLINDVIGGIQTVKMYTWEIPFSKLVKAARRSEMKALIKSNLLTINNNTIRMYVTKIALFLCVMGAILTKVSLTPEYIFPLISLYENLILVGMLRFQWALAYCREAKISVARIQEFLLSGHKKTSLRKPSKSTDTCSPKSYQSSERSAFGILLNNVNVTFDTFTVLESVTFSVLPGDLVGLSGKSGSGKSTLLQVILQEIKAKGSIAVGGKISYASQEAWIFSASIKQNILFGEEEDEKKYRRLIRACALERDFSLFANGDQTLVGERGVMLSGGQKSRINLARAVYRDADIYLLDDPLAAVDASVAQQIFNECVLGYLKEKCVVLVTHHLKYLRNVKKRYIINKGKVVEEASSENVFMESDVVTMQEDVIKSHNLPSEIHESATTNYSTRQICKKYWFSGRHWIPPCLIFALLLLTHFLNSFIDMFIVLPIISNKTKSFHFFRLTLEHFLYVYASLIVLLFFLNHTLSVIFMKHCMSISKTLHNTLLDKILTVPMKFFNEHPSGRILNRFSQDVTRVDETVPLYLYEMVRSAFDALGVVIIVVILNYWLILPTLATIPLIYLPTWLFQPLNRNLRKLEGITKSPILTYVVTSLRGLPTIRAFNKQKLLIEEFESHQDAHSSAFYLFKSLFFTYTFWIDLICCIYSTIITFCFLTFNTGTSVATTGLAVSQASILVGLVQYVMKTWSELSANMTSVERVLEYTELPQELDDGTFVPPPSWPQVGQIEFKSISMRYSPDKPLVLKNIEIKIHPREKIGIVGRTGAGKSSLVSTLFRLTQFEGQILIDNVDTKIVPLKVLRSKITIIPQDPILFVGPLRKNLDPFDEFSDSQVWSALEAFNLKAFIANLSLGLVTLVDEGAANFSVGQKQLLCLSRAMLKKTKIFVLDEATASVDLQTDEAIQATIREKFKDCTILVIAHRLETVMDSDKVLVMDEGRVVEFGKPEELLINQRGFFSQALHSVIN</sequence>
<dbReference type="Gene3D" id="1.20.1560.10">
    <property type="entry name" value="ABC transporter type 1, transmembrane domain"/>
    <property type="match status" value="2"/>
</dbReference>
<dbReference type="GO" id="GO:0016887">
    <property type="term" value="F:ATP hydrolysis activity"/>
    <property type="evidence" value="ECO:0007669"/>
    <property type="project" value="InterPro"/>
</dbReference>
<evidence type="ECO:0008006" key="14">
    <source>
        <dbReference type="Google" id="ProtNLM"/>
    </source>
</evidence>
<feature type="domain" description="ABC transmembrane type-1" evidence="11">
    <location>
        <begin position="101"/>
        <end position="334"/>
    </location>
</feature>
<dbReference type="InterPro" id="IPR027417">
    <property type="entry name" value="P-loop_NTPase"/>
</dbReference>
<dbReference type="PROSITE" id="PS50893">
    <property type="entry name" value="ABC_TRANSPORTER_2"/>
    <property type="match status" value="2"/>
</dbReference>
<name>A0AA38ID92_9CUCU</name>
<organism evidence="12 13">
    <name type="scientific">Zophobas morio</name>
    <dbReference type="NCBI Taxonomy" id="2755281"/>
    <lineage>
        <taxon>Eukaryota</taxon>
        <taxon>Metazoa</taxon>
        <taxon>Ecdysozoa</taxon>
        <taxon>Arthropoda</taxon>
        <taxon>Hexapoda</taxon>
        <taxon>Insecta</taxon>
        <taxon>Pterygota</taxon>
        <taxon>Neoptera</taxon>
        <taxon>Endopterygota</taxon>
        <taxon>Coleoptera</taxon>
        <taxon>Polyphaga</taxon>
        <taxon>Cucujiformia</taxon>
        <taxon>Tenebrionidae</taxon>
        <taxon>Zophobas</taxon>
    </lineage>
</organism>
<protein>
    <recommendedName>
        <fullName evidence="14">Multidrug resistance-associated protein 4</fullName>
    </recommendedName>
</protein>
<dbReference type="PANTHER" id="PTHR24223:SF448">
    <property type="entry name" value="FI20146P1-RELATED"/>
    <property type="match status" value="1"/>
</dbReference>
<dbReference type="InterPro" id="IPR044746">
    <property type="entry name" value="ABCC_6TM_D1"/>
</dbReference>
<dbReference type="SUPFAM" id="SSF52540">
    <property type="entry name" value="P-loop containing nucleoside triphosphate hydrolases"/>
    <property type="match status" value="2"/>
</dbReference>
<dbReference type="CDD" id="cd18580">
    <property type="entry name" value="ABC_6TM_ABCC_D2"/>
    <property type="match status" value="1"/>
</dbReference>
<dbReference type="CDD" id="cd03244">
    <property type="entry name" value="ABCC_MRP_domain2"/>
    <property type="match status" value="1"/>
</dbReference>
<evidence type="ECO:0000256" key="8">
    <source>
        <dbReference type="ARBA" id="ARBA00023136"/>
    </source>
</evidence>
<evidence type="ECO:0000313" key="12">
    <source>
        <dbReference type="EMBL" id="KAJ3653133.1"/>
    </source>
</evidence>